<dbReference type="InterPro" id="IPR003494">
    <property type="entry name" value="SHS2_FtsA"/>
</dbReference>
<sequence length="338" mass="36957">MGVGLDIGSKTIKIVELSHEKGKIRLRASGVVAHKSQTPEHLKDDKEFLVLAESIRKLYKEAKISSKNVGIALPETQVYTRTIRFPLLSDEEVASAVRWEAEQYVPIPVNEAILQHQIVERREDTSPPSVSVLLVAAPKALVEKYSRVVEMSGLSVVTVETELLSLVRSLAPDEQSVIIVDFGAKSTDIAIARNSQLILSRSIPTAGEAFTRAISQALGIDESQAEEYKRTYGLSTTQLEGKIKNALDPIFRLVADEIKKAVHYYESTEKGELPRSVILSGGSAIMPEVASTLTKMINLEVVVGNPFSKIEVEPEAVKTLSGFASFYSIAVGLALRED</sequence>
<name>A0A1F7X2N1_9BACT</name>
<protein>
    <recommendedName>
        <fullName evidence="1">SHS2 domain-containing protein</fullName>
    </recommendedName>
</protein>
<organism evidence="2 3">
    <name type="scientific">Candidatus Woesebacteria bacterium RBG_13_34_9</name>
    <dbReference type="NCBI Taxonomy" id="1802477"/>
    <lineage>
        <taxon>Bacteria</taxon>
        <taxon>Candidatus Woeseibacteriota</taxon>
    </lineage>
</organism>
<dbReference type="Gene3D" id="3.30.420.40">
    <property type="match status" value="2"/>
</dbReference>
<dbReference type="Pfam" id="PF11104">
    <property type="entry name" value="PilM_2"/>
    <property type="match status" value="1"/>
</dbReference>
<dbReference type="EMBL" id="MGFP01000027">
    <property type="protein sequence ID" value="OGM09133.1"/>
    <property type="molecule type" value="Genomic_DNA"/>
</dbReference>
<comment type="caution">
    <text evidence="2">The sequence shown here is derived from an EMBL/GenBank/DDBJ whole genome shotgun (WGS) entry which is preliminary data.</text>
</comment>
<evidence type="ECO:0000259" key="1">
    <source>
        <dbReference type="SMART" id="SM00842"/>
    </source>
</evidence>
<evidence type="ECO:0000313" key="2">
    <source>
        <dbReference type="EMBL" id="OGM09133.1"/>
    </source>
</evidence>
<dbReference type="InterPro" id="IPR050696">
    <property type="entry name" value="FtsA/MreB"/>
</dbReference>
<dbReference type="CDD" id="cd24049">
    <property type="entry name" value="ASKHA_NBD_PilM"/>
    <property type="match status" value="1"/>
</dbReference>
<dbReference type="NCBIfam" id="TIGR01175">
    <property type="entry name" value="pilM"/>
    <property type="match status" value="1"/>
</dbReference>
<proteinExistence type="predicted"/>
<feature type="domain" description="SHS2" evidence="1">
    <location>
        <begin position="2"/>
        <end position="170"/>
    </location>
</feature>
<dbReference type="SUPFAM" id="SSF53067">
    <property type="entry name" value="Actin-like ATPase domain"/>
    <property type="match status" value="2"/>
</dbReference>
<dbReference type="PIRSF" id="PIRSF019169">
    <property type="entry name" value="PilM"/>
    <property type="match status" value="1"/>
</dbReference>
<dbReference type="PANTHER" id="PTHR32432:SF3">
    <property type="entry name" value="ETHANOLAMINE UTILIZATION PROTEIN EUTJ"/>
    <property type="match status" value="1"/>
</dbReference>
<dbReference type="InterPro" id="IPR005883">
    <property type="entry name" value="PilM"/>
</dbReference>
<dbReference type="Proteomes" id="UP000179219">
    <property type="component" value="Unassembled WGS sequence"/>
</dbReference>
<gene>
    <name evidence="2" type="ORF">A2159_01750</name>
</gene>
<evidence type="ECO:0000313" key="3">
    <source>
        <dbReference type="Proteomes" id="UP000179219"/>
    </source>
</evidence>
<dbReference type="SMART" id="SM00842">
    <property type="entry name" value="FtsA"/>
    <property type="match status" value="1"/>
</dbReference>
<dbReference type="InterPro" id="IPR043129">
    <property type="entry name" value="ATPase_NBD"/>
</dbReference>
<dbReference type="Gene3D" id="3.30.1490.300">
    <property type="match status" value="1"/>
</dbReference>
<dbReference type="GO" id="GO:0051301">
    <property type="term" value="P:cell division"/>
    <property type="evidence" value="ECO:0007669"/>
    <property type="project" value="InterPro"/>
</dbReference>
<dbReference type="PANTHER" id="PTHR32432">
    <property type="entry name" value="CELL DIVISION PROTEIN FTSA-RELATED"/>
    <property type="match status" value="1"/>
</dbReference>
<reference evidence="2 3" key="1">
    <citation type="journal article" date="2016" name="Nat. Commun.">
        <title>Thousands of microbial genomes shed light on interconnected biogeochemical processes in an aquifer system.</title>
        <authorList>
            <person name="Anantharaman K."/>
            <person name="Brown C.T."/>
            <person name="Hug L.A."/>
            <person name="Sharon I."/>
            <person name="Castelle C.J."/>
            <person name="Probst A.J."/>
            <person name="Thomas B.C."/>
            <person name="Singh A."/>
            <person name="Wilkins M.J."/>
            <person name="Karaoz U."/>
            <person name="Brodie E.L."/>
            <person name="Williams K.H."/>
            <person name="Hubbard S.S."/>
            <person name="Banfield J.F."/>
        </authorList>
    </citation>
    <scope>NUCLEOTIDE SEQUENCE [LARGE SCALE GENOMIC DNA]</scope>
</reference>
<dbReference type="AlphaFoldDB" id="A0A1F7X2N1"/>
<accession>A0A1F7X2N1</accession>